<dbReference type="SUPFAM" id="SSF144232">
    <property type="entry name" value="HIT/MYND zinc finger-like"/>
    <property type="match status" value="1"/>
</dbReference>
<dbReference type="AlphaFoldDB" id="A0A0D7AZ29"/>
<dbReference type="PROSITE" id="PS01360">
    <property type="entry name" value="ZF_MYND_1"/>
    <property type="match status" value="1"/>
</dbReference>
<dbReference type="Proteomes" id="UP000054007">
    <property type="component" value="Unassembled WGS sequence"/>
</dbReference>
<dbReference type="PROSITE" id="PS50865">
    <property type="entry name" value="ZF_MYND_2"/>
    <property type="match status" value="1"/>
</dbReference>
<dbReference type="EMBL" id="KN880717">
    <property type="protein sequence ID" value="KIY63154.1"/>
    <property type="molecule type" value="Genomic_DNA"/>
</dbReference>
<proteinExistence type="predicted"/>
<name>A0A0D7AZ29_9AGAR</name>
<keyword evidence="2 4" id="KW-0863">Zinc-finger</keyword>
<evidence type="ECO:0000313" key="7">
    <source>
        <dbReference type="Proteomes" id="UP000054007"/>
    </source>
</evidence>
<sequence length="569" mass="64087">MPQSTEALSQLFDGVMRNDPVFMSKLEDLLNQDPLDDFFTDDRFYKEQYSFVVKTLEAYLAEALVLPWQDGFDVWWNSPIIRVGHFCLWTCRTFAPRLRLTGPSHCDCIEDGPDILAPVFIRWVSLLVEPIARIGDGEQYGPRTIETFIYILGTWTDKLKDSPVALINRAFPRLARTIVSLAIAFSTVAIESHVDDSVHVEIYSTGIYRLLCLCSEKYPLALSERPQCLADATICTMNWIVGISVGKDSQLIRPCFPCFATFLRGALDCRDLYLALVKRGIVTLLSRTLRKLVRVEVDTYWSMGPNLLAVLSMLQQLTFVPALMREALEAHLALSTLRIPKILRLMSVPSCYRSAHWEHINSQCADSAARIRLKIVAFTVFPTFRPPLKASVKLTDIAIARGEVTSRGELGAILEDTEAVLRFILEHQEARDGLSICSNNGCSSTNIRGQCSSCNSAEYCSKACQREHWKSEHKESCTAYKAASVGIGADVNDPELREARARLTVIAFSYWIQRLNNLRYNKSIRLEDVAELANRQRAGSMLVAYTFGDWVYHMSGIDAVRGHNTNNMA</sequence>
<feature type="domain" description="MYND-type" evidence="5">
    <location>
        <begin position="437"/>
        <end position="477"/>
    </location>
</feature>
<gene>
    <name evidence="6" type="ORF">CYLTODRAFT_414231</name>
</gene>
<accession>A0A0D7AZ29</accession>
<evidence type="ECO:0000313" key="6">
    <source>
        <dbReference type="EMBL" id="KIY63154.1"/>
    </source>
</evidence>
<evidence type="ECO:0000256" key="2">
    <source>
        <dbReference type="ARBA" id="ARBA00022771"/>
    </source>
</evidence>
<organism evidence="6 7">
    <name type="scientific">Cylindrobasidium torrendii FP15055 ss-10</name>
    <dbReference type="NCBI Taxonomy" id="1314674"/>
    <lineage>
        <taxon>Eukaryota</taxon>
        <taxon>Fungi</taxon>
        <taxon>Dikarya</taxon>
        <taxon>Basidiomycota</taxon>
        <taxon>Agaricomycotina</taxon>
        <taxon>Agaricomycetes</taxon>
        <taxon>Agaricomycetidae</taxon>
        <taxon>Agaricales</taxon>
        <taxon>Marasmiineae</taxon>
        <taxon>Physalacriaceae</taxon>
        <taxon>Cylindrobasidium</taxon>
    </lineage>
</organism>
<dbReference type="GO" id="GO:0008270">
    <property type="term" value="F:zinc ion binding"/>
    <property type="evidence" value="ECO:0007669"/>
    <property type="project" value="UniProtKB-KW"/>
</dbReference>
<evidence type="ECO:0000259" key="5">
    <source>
        <dbReference type="PROSITE" id="PS50865"/>
    </source>
</evidence>
<keyword evidence="7" id="KW-1185">Reference proteome</keyword>
<protein>
    <recommendedName>
        <fullName evidence="5">MYND-type domain-containing protein</fullName>
    </recommendedName>
</protein>
<keyword evidence="3" id="KW-0862">Zinc</keyword>
<dbReference type="InterPro" id="IPR002893">
    <property type="entry name" value="Znf_MYND"/>
</dbReference>
<keyword evidence="1" id="KW-0479">Metal-binding</keyword>
<dbReference type="Gene3D" id="6.10.140.2220">
    <property type="match status" value="1"/>
</dbReference>
<evidence type="ECO:0000256" key="1">
    <source>
        <dbReference type="ARBA" id="ARBA00022723"/>
    </source>
</evidence>
<evidence type="ECO:0000256" key="4">
    <source>
        <dbReference type="PROSITE-ProRule" id="PRU00134"/>
    </source>
</evidence>
<dbReference type="OrthoDB" id="432970at2759"/>
<reference evidence="6 7" key="1">
    <citation type="journal article" date="2015" name="Fungal Genet. Biol.">
        <title>Evolution of novel wood decay mechanisms in Agaricales revealed by the genome sequences of Fistulina hepatica and Cylindrobasidium torrendii.</title>
        <authorList>
            <person name="Floudas D."/>
            <person name="Held B.W."/>
            <person name="Riley R."/>
            <person name="Nagy L.G."/>
            <person name="Koehler G."/>
            <person name="Ransdell A.S."/>
            <person name="Younus H."/>
            <person name="Chow J."/>
            <person name="Chiniquy J."/>
            <person name="Lipzen A."/>
            <person name="Tritt A."/>
            <person name="Sun H."/>
            <person name="Haridas S."/>
            <person name="LaButti K."/>
            <person name="Ohm R.A."/>
            <person name="Kues U."/>
            <person name="Blanchette R.A."/>
            <person name="Grigoriev I.V."/>
            <person name="Minto R.E."/>
            <person name="Hibbett D.S."/>
        </authorList>
    </citation>
    <scope>NUCLEOTIDE SEQUENCE [LARGE SCALE GENOMIC DNA]</scope>
    <source>
        <strain evidence="6 7">FP15055 ss-10</strain>
    </source>
</reference>
<evidence type="ECO:0000256" key="3">
    <source>
        <dbReference type="ARBA" id="ARBA00022833"/>
    </source>
</evidence>
<dbReference type="Pfam" id="PF01753">
    <property type="entry name" value="zf-MYND"/>
    <property type="match status" value="1"/>
</dbReference>